<dbReference type="Gene3D" id="3.90.70.50">
    <property type="entry name" value="Peptidase C10, streptopain"/>
    <property type="match status" value="1"/>
</dbReference>
<keyword evidence="2" id="KW-1185">Reference proteome</keyword>
<proteinExistence type="predicted"/>
<reference evidence="1 2" key="1">
    <citation type="journal article" date="2016" name="Sci. Rep.">
        <title>Whole genome sequencing identifies a novel species of the genus Capnocytophaga isolated from dog and cat bite wounds in humans.</title>
        <authorList>
            <person name="Zangenah S."/>
            <person name="Abbasi N."/>
            <person name="Andersson A.F."/>
            <person name="Bergman P."/>
        </authorList>
    </citation>
    <scope>NUCLEOTIDE SEQUENCE [LARGE SCALE GENOMIC DNA]</scope>
    <source>
        <strain evidence="1 2">W5</strain>
    </source>
</reference>
<name>A0ABW8QB27_9FLAO</name>
<sequence length="157" mass="18313">MRDIGLPLNMSYGCKSSGTYTNNMITALVSFGYTDNMVIKEYKLSTLMSELDNNRPVVMSGYKNVNYTNYLFFNVPHYKDGHAWVCDGYREDIEKYINNPGTRYEYEKEVTTIFLHMNWGWNGQNDGWYTAYSPYNLVGINSNEYSHKLEMIVNIKP</sequence>
<dbReference type="SUPFAM" id="SSF54001">
    <property type="entry name" value="Cysteine proteinases"/>
    <property type="match status" value="1"/>
</dbReference>
<dbReference type="EMBL" id="JBJGWJ010000003">
    <property type="protein sequence ID" value="MFK8293515.1"/>
    <property type="molecule type" value="Genomic_DNA"/>
</dbReference>
<evidence type="ECO:0000313" key="1">
    <source>
        <dbReference type="EMBL" id="MFK8293515.1"/>
    </source>
</evidence>
<gene>
    <name evidence="1" type="ORF">ACI76L_06945</name>
</gene>
<evidence type="ECO:0000313" key="2">
    <source>
        <dbReference type="Proteomes" id="UP001622370"/>
    </source>
</evidence>
<organism evidence="1 2">
    <name type="scientific">Capnocytophaga stomatis</name>
    <dbReference type="NCBI Taxonomy" id="1848904"/>
    <lineage>
        <taxon>Bacteria</taxon>
        <taxon>Pseudomonadati</taxon>
        <taxon>Bacteroidota</taxon>
        <taxon>Flavobacteriia</taxon>
        <taxon>Flavobacteriales</taxon>
        <taxon>Flavobacteriaceae</taxon>
        <taxon>Capnocytophaga</taxon>
    </lineage>
</organism>
<dbReference type="InterPro" id="IPR044934">
    <property type="entry name" value="Streptopain_sf"/>
</dbReference>
<protein>
    <submittedName>
        <fullName evidence="1">C10 family peptidase</fullName>
    </submittedName>
</protein>
<accession>A0ABW8QB27</accession>
<comment type="caution">
    <text evidence="1">The sequence shown here is derived from an EMBL/GenBank/DDBJ whole genome shotgun (WGS) entry which is preliminary data.</text>
</comment>
<dbReference type="Pfam" id="PF01640">
    <property type="entry name" value="Peptidase_C10"/>
    <property type="match status" value="1"/>
</dbReference>
<dbReference type="InterPro" id="IPR038765">
    <property type="entry name" value="Papain-like_cys_pep_sf"/>
</dbReference>
<dbReference type="Proteomes" id="UP001622370">
    <property type="component" value="Unassembled WGS sequence"/>
</dbReference>
<dbReference type="RefSeq" id="WP_203966428.1">
    <property type="nucleotide sequence ID" value="NZ_BOPJ01000003.1"/>
</dbReference>
<dbReference type="InterPro" id="IPR000200">
    <property type="entry name" value="Peptidase_C10"/>
</dbReference>